<proteinExistence type="predicted"/>
<reference evidence="1 2" key="1">
    <citation type="submission" date="2017-03" db="EMBL/GenBank/DDBJ databases">
        <title>Complete genome sequence of Blastomonas fulva degrading microcsystin LR.</title>
        <authorList>
            <person name="Lee H.-g."/>
            <person name="Jin L."/>
            <person name="oh H.-M."/>
        </authorList>
    </citation>
    <scope>NUCLEOTIDE SEQUENCE [LARGE SCALE GENOMIC DNA]</scope>
    <source>
        <strain evidence="1 2">T2</strain>
    </source>
</reference>
<evidence type="ECO:0008006" key="3">
    <source>
        <dbReference type="Google" id="ProtNLM"/>
    </source>
</evidence>
<accession>A0ABN5B999</accession>
<evidence type="ECO:0000313" key="2">
    <source>
        <dbReference type="Proteomes" id="UP000258016"/>
    </source>
</evidence>
<name>A0ABN5B999_9SPHN</name>
<dbReference type="RefSeq" id="WP_117352986.1">
    <property type="nucleotide sequence ID" value="NZ_CP020083.1"/>
</dbReference>
<gene>
    <name evidence="1" type="ORF">B5J99_16180</name>
</gene>
<dbReference type="GeneID" id="303487128"/>
<protein>
    <recommendedName>
        <fullName evidence="3">Spore coat protein U domain-containing protein</fullName>
    </recommendedName>
</protein>
<dbReference type="EMBL" id="CP020083">
    <property type="protein sequence ID" value="ASR52808.1"/>
    <property type="molecule type" value="Genomic_DNA"/>
</dbReference>
<organism evidence="1 2">
    <name type="scientific">Blastomonas fulva</name>
    <dbReference type="NCBI Taxonomy" id="1550728"/>
    <lineage>
        <taxon>Bacteria</taxon>
        <taxon>Pseudomonadati</taxon>
        <taxon>Pseudomonadota</taxon>
        <taxon>Alphaproteobacteria</taxon>
        <taxon>Sphingomonadales</taxon>
        <taxon>Sphingomonadaceae</taxon>
        <taxon>Blastomonas</taxon>
    </lineage>
</organism>
<sequence>MNSRHVPAFAHVLRETAQRNPKLRIGAGILALSAALVPAAPAHAYTITISSGSRAIYLQVGQGGYSGTHSNGGTPGNNGTVNTVSVSVPAGVVASGTAQQMTSNSTVSQSPIDGFVFCTPPSQVYIGAWSRPGGTSSGVATLTVTTPANLTSGSDTIPFSQISWTMSGIGDTVFQFPNGSFTGGTQTLATFPANTWKEQCMTFQYANSVLPAAGTYTGRAVYTLSLP</sequence>
<keyword evidence="2" id="KW-1185">Reference proteome</keyword>
<dbReference type="Proteomes" id="UP000258016">
    <property type="component" value="Chromosome"/>
</dbReference>
<evidence type="ECO:0000313" key="1">
    <source>
        <dbReference type="EMBL" id="ASR52808.1"/>
    </source>
</evidence>